<dbReference type="RefSeq" id="WP_126450944.1">
    <property type="nucleotide sequence ID" value="NZ_AP018553.1"/>
</dbReference>
<reference evidence="5" key="1">
    <citation type="journal article" date="2014" name="Int. J. Syst. Evol. Microbiol.">
        <title>Complete genome sequence of Corynebacterium casei LMG S-19264T (=DSM 44701T), isolated from a smear-ripened cheese.</title>
        <authorList>
            <consortium name="US DOE Joint Genome Institute (JGI-PGF)"/>
            <person name="Walter F."/>
            <person name="Albersmeier A."/>
            <person name="Kalinowski J."/>
            <person name="Ruckert C."/>
        </authorList>
    </citation>
    <scope>NUCLEOTIDE SEQUENCE</scope>
    <source>
        <strain evidence="5">JCM 31740</strain>
    </source>
</reference>
<dbReference type="Gene3D" id="3.30.1060.10">
    <property type="entry name" value="Peptide methionine sulphoxide reductase MsrA"/>
    <property type="match status" value="1"/>
</dbReference>
<dbReference type="HAMAP" id="MF_01401">
    <property type="entry name" value="MsrA"/>
    <property type="match status" value="1"/>
</dbReference>
<reference evidence="4" key="3">
    <citation type="journal article" date="2019" name="BMC Res. Notes">
        <title>Complete genome sequence of the Sulfodiicoccus acidiphilus strain HS-1T, the first crenarchaeon that lacks polB3, isolated from an acidic hot spring in Ohwaku-dani, Hakone, Japan.</title>
        <authorList>
            <person name="Sakai H.D."/>
            <person name="Kurosawa N."/>
        </authorList>
    </citation>
    <scope>NUCLEOTIDE SEQUENCE</scope>
    <source>
        <strain evidence="4">HS-1</strain>
    </source>
</reference>
<dbReference type="EC" id="1.8.4.11" evidence="2"/>
<feature type="active site" evidence="2">
    <location>
        <position position="12"/>
    </location>
</feature>
<comment type="catalytic activity">
    <reaction evidence="2">
        <text>L-methionyl-[protein] + [thioredoxin]-disulfide + H2O = L-methionyl-(S)-S-oxide-[protein] + [thioredoxin]-dithiol</text>
        <dbReference type="Rhea" id="RHEA:14217"/>
        <dbReference type="Rhea" id="RHEA-COMP:10698"/>
        <dbReference type="Rhea" id="RHEA-COMP:10700"/>
        <dbReference type="Rhea" id="RHEA-COMP:12313"/>
        <dbReference type="Rhea" id="RHEA-COMP:12315"/>
        <dbReference type="ChEBI" id="CHEBI:15377"/>
        <dbReference type="ChEBI" id="CHEBI:16044"/>
        <dbReference type="ChEBI" id="CHEBI:29950"/>
        <dbReference type="ChEBI" id="CHEBI:44120"/>
        <dbReference type="ChEBI" id="CHEBI:50058"/>
        <dbReference type="EC" id="1.8.4.11"/>
    </reaction>
</comment>
<dbReference type="Proteomes" id="UP000276741">
    <property type="component" value="Chromosome"/>
</dbReference>
<comment type="function">
    <text evidence="2">Has an important function as a repair enzyme for proteins that have been inactivated by oxidation. Catalyzes the reversible oxidation-reduction of methionine sulfoxide in proteins to methionine.</text>
</comment>
<protein>
    <recommendedName>
        <fullName evidence="2">Peptide methionine sulfoxide reductase MsrA</fullName>
        <shortName evidence="2">Protein-methionine-S-oxide reductase</shortName>
        <ecNumber evidence="2">1.8.4.11</ecNumber>
    </recommendedName>
    <alternativeName>
        <fullName evidence="2">Peptide-methionine (S)-S-oxide reductase</fullName>
        <shortName evidence="2">Peptide Met(O) reductase</shortName>
    </alternativeName>
</protein>
<comment type="catalytic activity">
    <reaction evidence="2">
        <text>[thioredoxin]-disulfide + L-methionine + H2O = L-methionine (S)-S-oxide + [thioredoxin]-dithiol</text>
        <dbReference type="Rhea" id="RHEA:19993"/>
        <dbReference type="Rhea" id="RHEA-COMP:10698"/>
        <dbReference type="Rhea" id="RHEA-COMP:10700"/>
        <dbReference type="ChEBI" id="CHEBI:15377"/>
        <dbReference type="ChEBI" id="CHEBI:29950"/>
        <dbReference type="ChEBI" id="CHEBI:50058"/>
        <dbReference type="ChEBI" id="CHEBI:57844"/>
        <dbReference type="ChEBI" id="CHEBI:58772"/>
        <dbReference type="EC" id="1.8.4.11"/>
    </reaction>
</comment>
<evidence type="ECO:0000256" key="1">
    <source>
        <dbReference type="ARBA" id="ARBA00023002"/>
    </source>
</evidence>
<dbReference type="PANTHER" id="PTHR43774">
    <property type="entry name" value="PEPTIDE METHIONINE SULFOXIDE REDUCTASE"/>
    <property type="match status" value="1"/>
</dbReference>
<dbReference type="EMBL" id="AP018553">
    <property type="protein sequence ID" value="BBD73655.1"/>
    <property type="molecule type" value="Genomic_DNA"/>
</dbReference>
<name>A0A348B653_9CREN</name>
<evidence type="ECO:0000259" key="3">
    <source>
        <dbReference type="Pfam" id="PF01625"/>
    </source>
</evidence>
<organism evidence="4 6">
    <name type="scientific">Sulfodiicoccus acidiphilus</name>
    <dbReference type="NCBI Taxonomy" id="1670455"/>
    <lineage>
        <taxon>Archaea</taxon>
        <taxon>Thermoproteota</taxon>
        <taxon>Thermoprotei</taxon>
        <taxon>Sulfolobales</taxon>
        <taxon>Sulfolobaceae</taxon>
        <taxon>Sulfodiicoccus</taxon>
    </lineage>
</organism>
<dbReference type="NCBIfam" id="TIGR00401">
    <property type="entry name" value="msrA"/>
    <property type="match status" value="1"/>
</dbReference>
<dbReference type="Pfam" id="PF01625">
    <property type="entry name" value="PMSR"/>
    <property type="match status" value="1"/>
</dbReference>
<dbReference type="KEGG" id="sacd:HS1genome_2044"/>
<dbReference type="PANTHER" id="PTHR43774:SF1">
    <property type="entry name" value="PEPTIDE METHIONINE SULFOXIDE REDUCTASE MSRA 2"/>
    <property type="match status" value="1"/>
</dbReference>
<evidence type="ECO:0000313" key="4">
    <source>
        <dbReference type="EMBL" id="BBD73655.1"/>
    </source>
</evidence>
<sequence>MTVELATLGGGCFWCTEAIFLRVRGVKEVTPGYAGGHVPNPSYEQVCSGTTGHAEVVQISFDPKTISYKQLLDVFFEIHDPTSLNRQGNDVGEQYRSIILYHDEEQRRIALETIREVQGRYTKPVVTQVVPFTSFYPAEEYHRRYYEKNRNALYCRVVITPKVRKLLEHFPTLAVGMG</sequence>
<evidence type="ECO:0000313" key="6">
    <source>
        <dbReference type="Proteomes" id="UP000276741"/>
    </source>
</evidence>
<dbReference type="OrthoDB" id="7150at2157"/>
<evidence type="ECO:0000256" key="2">
    <source>
        <dbReference type="HAMAP-Rule" id="MF_01401"/>
    </source>
</evidence>
<dbReference type="SUPFAM" id="SSF55068">
    <property type="entry name" value="Peptide methionine sulfoxide reductase"/>
    <property type="match status" value="1"/>
</dbReference>
<feature type="domain" description="Peptide methionine sulphoxide reductase MsrA" evidence="3">
    <location>
        <begin position="6"/>
        <end position="155"/>
    </location>
</feature>
<dbReference type="EMBL" id="BMQS01000021">
    <property type="protein sequence ID" value="GGU02016.1"/>
    <property type="molecule type" value="Genomic_DNA"/>
</dbReference>
<evidence type="ECO:0000313" key="5">
    <source>
        <dbReference type="EMBL" id="GGU02016.1"/>
    </source>
</evidence>
<dbReference type="AlphaFoldDB" id="A0A348B653"/>
<reference evidence="6" key="2">
    <citation type="submission" date="2018-04" db="EMBL/GenBank/DDBJ databases">
        <title>Complete genome sequence of Sulfodiicoccus acidiphilus strain HS-1.</title>
        <authorList>
            <person name="Sakai H.D."/>
            <person name="Kurosawa N."/>
        </authorList>
    </citation>
    <scope>NUCLEOTIDE SEQUENCE [LARGE SCALE GENOMIC DNA]</scope>
    <source>
        <strain evidence="6">HS-1</strain>
    </source>
</reference>
<gene>
    <name evidence="2 5" type="primary">msrA</name>
    <name evidence="5" type="ORF">GCM10007116_18910</name>
    <name evidence="4" type="ORF">HS1genome_2044</name>
</gene>
<accession>A0A348B653</accession>
<dbReference type="InterPro" id="IPR002569">
    <property type="entry name" value="Met_Sox_Rdtase_MsrA_dom"/>
</dbReference>
<keyword evidence="1 2" id="KW-0560">Oxidoreductase</keyword>
<dbReference type="GO" id="GO:0008113">
    <property type="term" value="F:peptide-methionine (S)-S-oxide reductase activity"/>
    <property type="evidence" value="ECO:0007669"/>
    <property type="project" value="UniProtKB-UniRule"/>
</dbReference>
<dbReference type="GeneID" id="38667508"/>
<keyword evidence="6" id="KW-1185">Reference proteome</keyword>
<comment type="similarity">
    <text evidence="2">Belongs to the MsrA Met sulfoxide reductase family.</text>
</comment>
<dbReference type="Proteomes" id="UP000616143">
    <property type="component" value="Unassembled WGS sequence"/>
</dbReference>
<reference evidence="5" key="4">
    <citation type="submission" date="2020-09" db="EMBL/GenBank/DDBJ databases">
        <authorList>
            <person name="Sun Q."/>
            <person name="Ohkuma M."/>
        </authorList>
    </citation>
    <scope>NUCLEOTIDE SEQUENCE</scope>
    <source>
        <strain evidence="5">JCM 31740</strain>
    </source>
</reference>
<proteinExistence type="inferred from homology"/>
<dbReference type="InterPro" id="IPR036509">
    <property type="entry name" value="Met_Sox_Rdtase_MsrA_sf"/>
</dbReference>